<keyword evidence="2" id="KW-1185">Reference proteome</keyword>
<dbReference type="EMBL" id="WUUL01000004">
    <property type="protein sequence ID" value="MXQ53714.1"/>
    <property type="molecule type" value="Genomic_DNA"/>
</dbReference>
<sequence>MCYYISLAVHSDIDHQAHQILSSHLELQPNRNRSFRALVPYTFRTYFLTTEICSCELYEKTENQIYGFRADVQHYFNRLAKYTKNIFVHIHFYRGDIEKETLPVTSSQNIGLHQMLTTQMDQDCFYQILLDEK</sequence>
<dbReference type="Proteomes" id="UP000430692">
    <property type="component" value="Unassembled WGS sequence"/>
</dbReference>
<dbReference type="RefSeq" id="WP_160801064.1">
    <property type="nucleotide sequence ID" value="NZ_WUUL01000004.1"/>
</dbReference>
<evidence type="ECO:0000313" key="2">
    <source>
        <dbReference type="Proteomes" id="UP000430692"/>
    </source>
</evidence>
<name>A0A6I4VZ50_9BACL</name>
<dbReference type="AlphaFoldDB" id="A0A6I4VZ50"/>
<evidence type="ECO:0000313" key="1">
    <source>
        <dbReference type="EMBL" id="MXQ53714.1"/>
    </source>
</evidence>
<protein>
    <submittedName>
        <fullName evidence="1">Uncharacterized protein</fullName>
    </submittedName>
</protein>
<gene>
    <name evidence="1" type="ORF">GSM42_08235</name>
</gene>
<proteinExistence type="predicted"/>
<organism evidence="1 2">
    <name type="scientific">Shimazuella alba</name>
    <dbReference type="NCBI Taxonomy" id="2690964"/>
    <lineage>
        <taxon>Bacteria</taxon>
        <taxon>Bacillati</taxon>
        <taxon>Bacillota</taxon>
        <taxon>Bacilli</taxon>
        <taxon>Bacillales</taxon>
        <taxon>Thermoactinomycetaceae</taxon>
        <taxon>Shimazuella</taxon>
    </lineage>
</organism>
<reference evidence="1 2" key="1">
    <citation type="submission" date="2019-12" db="EMBL/GenBank/DDBJ databases">
        <title>Whole-genome analyses of novel actinobacteria.</title>
        <authorList>
            <person name="Sahin N."/>
            <person name="Saygin H."/>
        </authorList>
    </citation>
    <scope>NUCLEOTIDE SEQUENCE [LARGE SCALE GENOMIC DNA]</scope>
    <source>
        <strain evidence="1 2">KC615</strain>
    </source>
</reference>
<comment type="caution">
    <text evidence="1">The sequence shown here is derived from an EMBL/GenBank/DDBJ whole genome shotgun (WGS) entry which is preliminary data.</text>
</comment>
<accession>A0A6I4VZ50</accession>